<dbReference type="EMBL" id="ML119700">
    <property type="protein sequence ID" value="RPA79347.1"/>
    <property type="molecule type" value="Genomic_DNA"/>
</dbReference>
<name>A0A3N4I1N1_ASCIM</name>
<gene>
    <name evidence="2" type="ORF">BJ508DRAFT_328421</name>
</gene>
<evidence type="ECO:0000313" key="2">
    <source>
        <dbReference type="EMBL" id="RPA79347.1"/>
    </source>
</evidence>
<evidence type="ECO:0000256" key="1">
    <source>
        <dbReference type="SAM" id="SignalP"/>
    </source>
</evidence>
<protein>
    <recommendedName>
        <fullName evidence="4">HNH nuclease domain-containing protein</fullName>
    </recommendedName>
</protein>
<proteinExistence type="predicted"/>
<organism evidence="2 3">
    <name type="scientific">Ascobolus immersus RN42</name>
    <dbReference type="NCBI Taxonomy" id="1160509"/>
    <lineage>
        <taxon>Eukaryota</taxon>
        <taxon>Fungi</taxon>
        <taxon>Dikarya</taxon>
        <taxon>Ascomycota</taxon>
        <taxon>Pezizomycotina</taxon>
        <taxon>Pezizomycetes</taxon>
        <taxon>Pezizales</taxon>
        <taxon>Ascobolaceae</taxon>
        <taxon>Ascobolus</taxon>
    </lineage>
</organism>
<keyword evidence="1" id="KW-0732">Signal</keyword>
<accession>A0A3N4I1N1</accession>
<evidence type="ECO:0008006" key="4">
    <source>
        <dbReference type="Google" id="ProtNLM"/>
    </source>
</evidence>
<feature type="chain" id="PRO_5018045621" description="HNH nuclease domain-containing protein" evidence="1">
    <location>
        <begin position="23"/>
        <end position="374"/>
    </location>
</feature>
<reference evidence="2 3" key="1">
    <citation type="journal article" date="2018" name="Nat. Ecol. Evol.">
        <title>Pezizomycetes genomes reveal the molecular basis of ectomycorrhizal truffle lifestyle.</title>
        <authorList>
            <person name="Murat C."/>
            <person name="Payen T."/>
            <person name="Noel B."/>
            <person name="Kuo A."/>
            <person name="Morin E."/>
            <person name="Chen J."/>
            <person name="Kohler A."/>
            <person name="Krizsan K."/>
            <person name="Balestrini R."/>
            <person name="Da Silva C."/>
            <person name="Montanini B."/>
            <person name="Hainaut M."/>
            <person name="Levati E."/>
            <person name="Barry K.W."/>
            <person name="Belfiori B."/>
            <person name="Cichocki N."/>
            <person name="Clum A."/>
            <person name="Dockter R.B."/>
            <person name="Fauchery L."/>
            <person name="Guy J."/>
            <person name="Iotti M."/>
            <person name="Le Tacon F."/>
            <person name="Lindquist E.A."/>
            <person name="Lipzen A."/>
            <person name="Malagnac F."/>
            <person name="Mello A."/>
            <person name="Molinier V."/>
            <person name="Miyauchi S."/>
            <person name="Poulain J."/>
            <person name="Riccioni C."/>
            <person name="Rubini A."/>
            <person name="Sitrit Y."/>
            <person name="Splivallo R."/>
            <person name="Traeger S."/>
            <person name="Wang M."/>
            <person name="Zifcakova L."/>
            <person name="Wipf D."/>
            <person name="Zambonelli A."/>
            <person name="Paolocci F."/>
            <person name="Nowrousian M."/>
            <person name="Ottonello S."/>
            <person name="Baldrian P."/>
            <person name="Spatafora J.W."/>
            <person name="Henrissat B."/>
            <person name="Nagy L.G."/>
            <person name="Aury J.M."/>
            <person name="Wincker P."/>
            <person name="Grigoriev I.V."/>
            <person name="Bonfante P."/>
            <person name="Martin F.M."/>
        </authorList>
    </citation>
    <scope>NUCLEOTIDE SEQUENCE [LARGE SCALE GENOMIC DNA]</scope>
    <source>
        <strain evidence="2 3">RN42</strain>
    </source>
</reference>
<evidence type="ECO:0000313" key="3">
    <source>
        <dbReference type="Proteomes" id="UP000275078"/>
    </source>
</evidence>
<sequence>MSLQQPLVIASSMLTTILVAQALRCIEELADKDDTGRVTKLSHWLTDPYLPIEGQRNIAAWIVDAATKHKDPITELKFCERTLFQAVIRSTVLFRRKTTKDDIGQIAEPVPLAFESEVGFRDGFRDVLDRKLSASMLKDVGKKYGRAKRWEKFREVAGCEIENKEDILYTEGVEIIPFRFGSARRDVANELNWAGLRFVFPFLKDTINEESITMVSNGVTLILEDAHYFARYYFGLKHMHDDTFQLINHSVVNRMHFLQRFDMDDQGRHLVTLKYAPDTPEENKVSREVLHMHLALGSVIHAYGGYTNLEWEENEIDEQKVRVKFLRLRQSMTPLAGAFPSGNQQRWTDLLVKKLYEVALMEGMLERIQNVGRG</sequence>
<dbReference type="Proteomes" id="UP000275078">
    <property type="component" value="Unassembled WGS sequence"/>
</dbReference>
<dbReference type="AlphaFoldDB" id="A0A3N4I1N1"/>
<feature type="signal peptide" evidence="1">
    <location>
        <begin position="1"/>
        <end position="22"/>
    </location>
</feature>
<keyword evidence="3" id="KW-1185">Reference proteome</keyword>
<dbReference type="OrthoDB" id="2104739at2759"/>